<sequence>MDTRQMSYFIALAETLHFGRAAARMNMSQPPFSRQIAALERDLGARLVERNSRNVVLTPAGQRFLADARAVLAKFDAACRDARLVAEGKTGELRLGFMMHAAQGVVPKLVRRYVEACPDVRLVLEENTPADIGEMLREGKLDAAITFDVPLSPPLMALPLLQDRLRLVVPAGHALATRKRAGPKDLAGEDLIVAPVSVAPTLRAAITAYCESGSVRPRIVLEPRLQHTIVRLVAEGLGVALVPASLCGELMPEVVSLPLLRAPELSVVLAMPEMPENPAVVPLVGLVQAGMLGFTKPAPLRARRGAW</sequence>
<evidence type="ECO:0000256" key="1">
    <source>
        <dbReference type="ARBA" id="ARBA00009437"/>
    </source>
</evidence>
<dbReference type="PANTHER" id="PTHR30346">
    <property type="entry name" value="TRANSCRIPTIONAL DUAL REGULATOR HCAR-RELATED"/>
    <property type="match status" value="1"/>
</dbReference>
<dbReference type="SUPFAM" id="SSF46785">
    <property type="entry name" value="Winged helix' DNA-binding domain"/>
    <property type="match status" value="1"/>
</dbReference>
<dbReference type="Pfam" id="PF03466">
    <property type="entry name" value="LysR_substrate"/>
    <property type="match status" value="1"/>
</dbReference>
<dbReference type="CDD" id="cd08414">
    <property type="entry name" value="PBP2_LTTR_aromatics_like"/>
    <property type="match status" value="1"/>
</dbReference>
<dbReference type="Gene3D" id="3.40.190.10">
    <property type="entry name" value="Periplasmic binding protein-like II"/>
    <property type="match status" value="2"/>
</dbReference>
<dbReference type="InterPro" id="IPR036388">
    <property type="entry name" value="WH-like_DNA-bd_sf"/>
</dbReference>
<dbReference type="Gene3D" id="1.10.10.10">
    <property type="entry name" value="Winged helix-like DNA-binding domain superfamily/Winged helix DNA-binding domain"/>
    <property type="match status" value="1"/>
</dbReference>
<evidence type="ECO:0000256" key="4">
    <source>
        <dbReference type="ARBA" id="ARBA00023163"/>
    </source>
</evidence>
<dbReference type="SUPFAM" id="SSF53850">
    <property type="entry name" value="Periplasmic binding protein-like II"/>
    <property type="match status" value="1"/>
</dbReference>
<evidence type="ECO:0000256" key="3">
    <source>
        <dbReference type="ARBA" id="ARBA00023125"/>
    </source>
</evidence>
<dbReference type="InterPro" id="IPR000847">
    <property type="entry name" value="LysR_HTH_N"/>
</dbReference>
<evidence type="ECO:0000313" key="6">
    <source>
        <dbReference type="EMBL" id="VFR19778.1"/>
    </source>
</evidence>
<dbReference type="AlphaFoldDB" id="A0A484P1K5"/>
<dbReference type="InterPro" id="IPR036390">
    <property type="entry name" value="WH_DNA-bd_sf"/>
</dbReference>
<feature type="domain" description="HTH lysR-type" evidence="5">
    <location>
        <begin position="1"/>
        <end position="58"/>
    </location>
</feature>
<dbReference type="GO" id="GO:0003677">
    <property type="term" value="F:DNA binding"/>
    <property type="evidence" value="ECO:0007669"/>
    <property type="project" value="UniProtKB-KW"/>
</dbReference>
<reference evidence="6" key="1">
    <citation type="submission" date="2019-03" db="EMBL/GenBank/DDBJ databases">
        <authorList>
            <person name="Danneels B."/>
        </authorList>
    </citation>
    <scope>NUCLEOTIDE SEQUENCE</scope>
</reference>
<dbReference type="GO" id="GO:0032993">
    <property type="term" value="C:protein-DNA complex"/>
    <property type="evidence" value="ECO:0007669"/>
    <property type="project" value="TreeGrafter"/>
</dbReference>
<evidence type="ECO:0000259" key="5">
    <source>
        <dbReference type="PROSITE" id="PS50931"/>
    </source>
</evidence>
<comment type="similarity">
    <text evidence="1">Belongs to the LysR transcriptional regulatory family.</text>
</comment>
<dbReference type="PRINTS" id="PR00039">
    <property type="entry name" value="HTHLYSR"/>
</dbReference>
<dbReference type="EMBL" id="CAADHY010000014">
    <property type="protein sequence ID" value="VFR19778.1"/>
    <property type="molecule type" value="Genomic_DNA"/>
</dbReference>
<keyword evidence="4" id="KW-0804">Transcription</keyword>
<protein>
    <submittedName>
        <fullName evidence="6">Chromosome initiation inhibitor</fullName>
    </submittedName>
</protein>
<accession>A0A484P1K5</accession>
<dbReference type="Pfam" id="PF00126">
    <property type="entry name" value="HTH_1"/>
    <property type="match status" value="1"/>
</dbReference>
<dbReference type="FunFam" id="1.10.10.10:FF:000001">
    <property type="entry name" value="LysR family transcriptional regulator"/>
    <property type="match status" value="1"/>
</dbReference>
<dbReference type="GO" id="GO:0003700">
    <property type="term" value="F:DNA-binding transcription factor activity"/>
    <property type="evidence" value="ECO:0007669"/>
    <property type="project" value="InterPro"/>
</dbReference>
<proteinExistence type="inferred from homology"/>
<dbReference type="InterPro" id="IPR005119">
    <property type="entry name" value="LysR_subst-bd"/>
</dbReference>
<evidence type="ECO:0000256" key="2">
    <source>
        <dbReference type="ARBA" id="ARBA00023015"/>
    </source>
</evidence>
<keyword evidence="2" id="KW-0805">Transcription regulation</keyword>
<organism evidence="6">
    <name type="scientific">plant metagenome</name>
    <dbReference type="NCBI Taxonomy" id="1297885"/>
    <lineage>
        <taxon>unclassified sequences</taxon>
        <taxon>metagenomes</taxon>
        <taxon>organismal metagenomes</taxon>
    </lineage>
</organism>
<gene>
    <name evidence="6" type="ORF">AMP9_3412</name>
</gene>
<dbReference type="PROSITE" id="PS50931">
    <property type="entry name" value="HTH_LYSR"/>
    <property type="match status" value="1"/>
</dbReference>
<name>A0A484P1K5_9ZZZZ</name>
<dbReference type="PANTHER" id="PTHR30346:SF30">
    <property type="entry name" value="SMALL NEUTRAL PROTEASE REGULATORY PROTEIN"/>
    <property type="match status" value="1"/>
</dbReference>
<keyword evidence="3" id="KW-0238">DNA-binding</keyword>